<gene>
    <name evidence="2" type="ORF">BUZ14_14365</name>
</gene>
<dbReference type="EMBL" id="QYJN01000140">
    <property type="protein sequence ID" value="RIP28467.1"/>
    <property type="molecule type" value="Genomic_DNA"/>
</dbReference>
<sequence>GTKVREKLKNGESLPKAFSRPEVADVLIKGLQEK</sequence>
<proteinExistence type="predicted"/>
<feature type="domain" description="Sulphate adenylyltransferase catalytic" evidence="1">
    <location>
        <begin position="1"/>
        <end position="29"/>
    </location>
</feature>
<dbReference type="SUPFAM" id="SSF52374">
    <property type="entry name" value="Nucleotidylyl transferase"/>
    <property type="match status" value="1"/>
</dbReference>
<reference evidence="2 3" key="1">
    <citation type="journal article" date="2016" name="Front. Microbiol.">
        <title>Comprehensive Phylogenetic Analysis of Bovine Non-aureus Staphylococci Species Based on Whole-Genome Sequencing.</title>
        <authorList>
            <person name="Naushad S."/>
            <person name="Barkema H.W."/>
            <person name="Luby C."/>
            <person name="Condas L.A."/>
            <person name="Nobrega D.B."/>
            <person name="Carson D.A."/>
            <person name="De Buck J."/>
        </authorList>
    </citation>
    <scope>NUCLEOTIDE SEQUENCE [LARGE SCALE GENOMIC DNA]</scope>
    <source>
        <strain evidence="2 3">SNUC 4781</strain>
    </source>
</reference>
<protein>
    <recommendedName>
        <fullName evidence="1">Sulphate adenylyltransferase catalytic domain-containing protein</fullName>
    </recommendedName>
</protein>
<comment type="caution">
    <text evidence="2">The sequence shown here is derived from an EMBL/GenBank/DDBJ whole genome shotgun (WGS) entry which is preliminary data.</text>
</comment>
<dbReference type="RefSeq" id="WP_142923923.1">
    <property type="nucleotide sequence ID" value="NZ_QYJN01000140.1"/>
</dbReference>
<dbReference type="InterPro" id="IPR024951">
    <property type="entry name" value="Sulfurylase_cat_dom"/>
</dbReference>
<evidence type="ECO:0000313" key="3">
    <source>
        <dbReference type="Proteomes" id="UP000265541"/>
    </source>
</evidence>
<dbReference type="Gene3D" id="3.40.50.620">
    <property type="entry name" value="HUPs"/>
    <property type="match status" value="1"/>
</dbReference>
<dbReference type="InterPro" id="IPR014729">
    <property type="entry name" value="Rossmann-like_a/b/a_fold"/>
</dbReference>
<name>A0A3A0V4W8_STAGA</name>
<feature type="non-terminal residue" evidence="2">
    <location>
        <position position="1"/>
    </location>
</feature>
<evidence type="ECO:0000259" key="1">
    <source>
        <dbReference type="Pfam" id="PF01747"/>
    </source>
</evidence>
<accession>A0A3A0V4W8</accession>
<dbReference type="AlphaFoldDB" id="A0A3A0V4W8"/>
<organism evidence="2 3">
    <name type="scientific">Staphylococcus gallinarum</name>
    <dbReference type="NCBI Taxonomy" id="1293"/>
    <lineage>
        <taxon>Bacteria</taxon>
        <taxon>Bacillati</taxon>
        <taxon>Bacillota</taxon>
        <taxon>Bacilli</taxon>
        <taxon>Bacillales</taxon>
        <taxon>Staphylococcaceae</taxon>
        <taxon>Staphylococcus</taxon>
    </lineage>
</organism>
<dbReference type="Proteomes" id="UP000265541">
    <property type="component" value="Unassembled WGS sequence"/>
</dbReference>
<evidence type="ECO:0000313" key="2">
    <source>
        <dbReference type="EMBL" id="RIP28467.1"/>
    </source>
</evidence>
<dbReference type="GO" id="GO:0004781">
    <property type="term" value="F:sulfate adenylyltransferase (ATP) activity"/>
    <property type="evidence" value="ECO:0007669"/>
    <property type="project" value="InterPro"/>
</dbReference>
<dbReference type="Pfam" id="PF01747">
    <property type="entry name" value="ATP-sulfurylase"/>
    <property type="match status" value="1"/>
</dbReference>